<accession>A0AAV2E1F5</accession>
<evidence type="ECO:0000313" key="2">
    <source>
        <dbReference type="Proteomes" id="UP001497516"/>
    </source>
</evidence>
<keyword evidence="2" id="KW-1185">Reference proteome</keyword>
<proteinExistence type="predicted"/>
<evidence type="ECO:0000313" key="1">
    <source>
        <dbReference type="EMBL" id="CAL1379714.1"/>
    </source>
</evidence>
<sequence length="76" mass="8761">MLHYHFLLSQVKKHSAYLMTIEMSIVGSLCLFVSMTKSPDGEAIRKFGFFHDWTSLTLEIWELMDVAATQEHLVEA</sequence>
<dbReference type="EMBL" id="OZ034817">
    <property type="protein sequence ID" value="CAL1379714.1"/>
    <property type="molecule type" value="Genomic_DNA"/>
</dbReference>
<organism evidence="1 2">
    <name type="scientific">Linum trigynum</name>
    <dbReference type="NCBI Taxonomy" id="586398"/>
    <lineage>
        <taxon>Eukaryota</taxon>
        <taxon>Viridiplantae</taxon>
        <taxon>Streptophyta</taxon>
        <taxon>Embryophyta</taxon>
        <taxon>Tracheophyta</taxon>
        <taxon>Spermatophyta</taxon>
        <taxon>Magnoliopsida</taxon>
        <taxon>eudicotyledons</taxon>
        <taxon>Gunneridae</taxon>
        <taxon>Pentapetalae</taxon>
        <taxon>rosids</taxon>
        <taxon>fabids</taxon>
        <taxon>Malpighiales</taxon>
        <taxon>Linaceae</taxon>
        <taxon>Linum</taxon>
    </lineage>
</organism>
<name>A0AAV2E1F5_9ROSI</name>
<reference evidence="1 2" key="1">
    <citation type="submission" date="2024-04" db="EMBL/GenBank/DDBJ databases">
        <authorList>
            <person name="Fracassetti M."/>
        </authorList>
    </citation>
    <scope>NUCLEOTIDE SEQUENCE [LARGE SCALE GENOMIC DNA]</scope>
</reference>
<gene>
    <name evidence="1" type="ORF">LTRI10_LOCUS21216</name>
</gene>
<dbReference type="AlphaFoldDB" id="A0AAV2E1F5"/>
<dbReference type="Proteomes" id="UP001497516">
    <property type="component" value="Chromosome 4"/>
</dbReference>
<protein>
    <submittedName>
        <fullName evidence="1">Uncharacterized protein</fullName>
    </submittedName>
</protein>